<feature type="region of interest" description="Disordered" evidence="7">
    <location>
        <begin position="296"/>
        <end position="360"/>
    </location>
</feature>
<evidence type="ECO:0000256" key="6">
    <source>
        <dbReference type="ARBA" id="ARBA00047949"/>
    </source>
</evidence>
<protein>
    <recommendedName>
        <fullName evidence="3">2'-phosphotransferase</fullName>
        <ecNumber evidence="3">2.7.1.160</ecNumber>
    </recommendedName>
</protein>
<name>A0A218YTC2_9HELO</name>
<dbReference type="Gene3D" id="1.10.10.970">
    <property type="entry name" value="RNA 2'-phosphotransferase, Tpt1/KptA family, N-terminal domain"/>
    <property type="match status" value="1"/>
</dbReference>
<dbReference type="FunCoup" id="A0A218YTC2">
    <property type="interactions" value="205"/>
</dbReference>
<reference evidence="8 9" key="1">
    <citation type="submission" date="2017-04" db="EMBL/GenBank/DDBJ databases">
        <title>Draft genome sequence of Marssonina coronaria NL1: causal agent of apple blotch.</title>
        <authorList>
            <person name="Cheng Q."/>
        </authorList>
    </citation>
    <scope>NUCLEOTIDE SEQUENCE [LARGE SCALE GENOMIC DNA]</scope>
    <source>
        <strain evidence="8 9">NL1</strain>
    </source>
</reference>
<dbReference type="EMBL" id="MZNU01000391">
    <property type="protein sequence ID" value="OWO98501.1"/>
    <property type="molecule type" value="Genomic_DNA"/>
</dbReference>
<dbReference type="InterPro" id="IPR042081">
    <property type="entry name" value="RNA_2'-PTrans_C"/>
</dbReference>
<evidence type="ECO:0000256" key="3">
    <source>
        <dbReference type="ARBA" id="ARBA00012007"/>
    </source>
</evidence>
<dbReference type="GO" id="GO:0000215">
    <property type="term" value="F:tRNA 2'-phosphotransferase activity"/>
    <property type="evidence" value="ECO:0007669"/>
    <property type="project" value="UniProtKB-EC"/>
</dbReference>
<dbReference type="InterPro" id="IPR042080">
    <property type="entry name" value="RNA_2'-PTrans_N"/>
</dbReference>
<comment type="caution">
    <text evidence="8">The sequence shown here is derived from an EMBL/GenBank/DDBJ whole genome shotgun (WGS) entry which is preliminary data.</text>
</comment>
<comment type="catalytic activity">
    <reaction evidence="6">
        <text>2'-phospho-[ligated tRNA] + NAD(+) = mature tRNA + ADP-alpha-D-ribose 1'',2''-cyclic phosphate + nicotinamide</text>
        <dbReference type="Rhea" id="RHEA:23324"/>
        <dbReference type="Rhea" id="RHEA-COMP:11106"/>
        <dbReference type="Rhea" id="RHEA-COMP:11107"/>
        <dbReference type="ChEBI" id="CHEBI:17154"/>
        <dbReference type="ChEBI" id="CHEBI:57540"/>
        <dbReference type="ChEBI" id="CHEBI:76596"/>
        <dbReference type="ChEBI" id="CHEBI:82883"/>
        <dbReference type="ChEBI" id="CHEBI:85027"/>
        <dbReference type="EC" id="2.7.1.160"/>
    </reaction>
</comment>
<evidence type="ECO:0000313" key="9">
    <source>
        <dbReference type="Proteomes" id="UP000242519"/>
    </source>
</evidence>
<feature type="region of interest" description="Disordered" evidence="7">
    <location>
        <begin position="36"/>
        <end position="76"/>
    </location>
</feature>
<feature type="compositionally biased region" description="Gly residues" evidence="7">
    <location>
        <begin position="328"/>
        <end position="350"/>
    </location>
</feature>
<gene>
    <name evidence="8" type="ORF">B2J93_2236</name>
</gene>
<dbReference type="InterPro" id="IPR002745">
    <property type="entry name" value="Ptrans_KptA/Tpt1"/>
</dbReference>
<feature type="compositionally biased region" description="Basic and acidic residues" evidence="7">
    <location>
        <begin position="46"/>
        <end position="59"/>
    </location>
</feature>
<feature type="region of interest" description="Disordered" evidence="7">
    <location>
        <begin position="1"/>
        <end position="23"/>
    </location>
</feature>
<comment type="function">
    <text evidence="1">Catalyzes the last step of tRNA splicing, the transfer of the splice junction 2'-phosphate from ligated tRNA to NAD to produce ADP-ribose 1''-2'' cyclic phosphate.</text>
</comment>
<dbReference type="STRING" id="503106.A0A218YTC2"/>
<keyword evidence="9" id="KW-1185">Reference proteome</keyword>
<proteinExistence type="inferred from homology"/>
<dbReference type="PANTHER" id="PTHR12684">
    <property type="entry name" value="PUTATIVE PHOSPHOTRANSFERASE"/>
    <property type="match status" value="1"/>
</dbReference>
<evidence type="ECO:0000256" key="7">
    <source>
        <dbReference type="SAM" id="MobiDB-lite"/>
    </source>
</evidence>
<dbReference type="PANTHER" id="PTHR12684:SF2">
    <property type="entry name" value="TRNA 2'-PHOSPHOTRANSFERASE 1"/>
    <property type="match status" value="1"/>
</dbReference>
<evidence type="ECO:0000256" key="2">
    <source>
        <dbReference type="ARBA" id="ARBA00009836"/>
    </source>
</evidence>
<comment type="similarity">
    <text evidence="2">Belongs to the KptA/TPT1 family.</text>
</comment>
<dbReference type="Proteomes" id="UP000242519">
    <property type="component" value="Unassembled WGS sequence"/>
</dbReference>
<keyword evidence="5" id="KW-0520">NAD</keyword>
<evidence type="ECO:0000256" key="5">
    <source>
        <dbReference type="ARBA" id="ARBA00023027"/>
    </source>
</evidence>
<dbReference type="GO" id="GO:0006388">
    <property type="term" value="P:tRNA splicing, via endonucleolytic cleavage and ligation"/>
    <property type="evidence" value="ECO:0007669"/>
    <property type="project" value="TreeGrafter"/>
</dbReference>
<organism evidence="8 9">
    <name type="scientific">Diplocarpon coronariae</name>
    <dbReference type="NCBI Taxonomy" id="2795749"/>
    <lineage>
        <taxon>Eukaryota</taxon>
        <taxon>Fungi</taxon>
        <taxon>Dikarya</taxon>
        <taxon>Ascomycota</taxon>
        <taxon>Pezizomycotina</taxon>
        <taxon>Leotiomycetes</taxon>
        <taxon>Helotiales</taxon>
        <taxon>Drepanopezizaceae</taxon>
        <taxon>Diplocarpon</taxon>
    </lineage>
</organism>
<sequence>MPFSSNARIRVNSESDYPGASTSTLRYSAMEAINKAEELDTANNRGDGEGHPRPRDKGGRGGRGGKRGGGARGEMSRDVVVSKALSRLLRHAAVEAGLELDAEGFASVEQVITFEDIKTAVSDNAKQRFSMKPNPSLKTLPNLTSEDPSDWVIRANQGHSIGIDSASLLVPITLEAGNVPDIVVHGTYFAFYQSIVESGGLKKMSRDHIHFSTGLPEDKQGVISGMRNDAEILIYVNIKQSLEDSGVLWWLSENGVVLTEGDENGVLGTKYWKKVEGRKADVGVLWEDGKQLGELPKAFRNRKAPMGKGPRGNGLDENKGRNSERGQGRGGGGRGRGRGGSSGGAEGFGGIKINESSKCT</sequence>
<evidence type="ECO:0000256" key="4">
    <source>
        <dbReference type="ARBA" id="ARBA00022679"/>
    </source>
</evidence>
<dbReference type="OrthoDB" id="419694at2759"/>
<dbReference type="Gene3D" id="3.20.170.30">
    <property type="match status" value="1"/>
</dbReference>
<evidence type="ECO:0000313" key="8">
    <source>
        <dbReference type="EMBL" id="OWO98501.1"/>
    </source>
</evidence>
<dbReference type="InParanoid" id="A0A218YTC2"/>
<dbReference type="Pfam" id="PF01885">
    <property type="entry name" value="PTS_2-RNA"/>
    <property type="match status" value="1"/>
</dbReference>
<evidence type="ECO:0000256" key="1">
    <source>
        <dbReference type="ARBA" id="ARBA00003343"/>
    </source>
</evidence>
<feature type="compositionally biased region" description="Basic and acidic residues" evidence="7">
    <location>
        <begin position="314"/>
        <end position="327"/>
    </location>
</feature>
<keyword evidence="4" id="KW-0808">Transferase</keyword>
<dbReference type="EC" id="2.7.1.160" evidence="3"/>
<dbReference type="AlphaFoldDB" id="A0A218YTC2"/>
<dbReference type="SUPFAM" id="SSF56399">
    <property type="entry name" value="ADP-ribosylation"/>
    <property type="match status" value="1"/>
</dbReference>
<accession>A0A218YTC2</accession>